<gene>
    <name evidence="18" type="primary">secA1</name>
    <name evidence="12" type="synonym">secA</name>
    <name evidence="18" type="ORF">CEPID_03285</name>
</gene>
<proteinExistence type="inferred from homology"/>
<dbReference type="PROSITE" id="PS51196">
    <property type="entry name" value="SECA_MOTOR_DEAD"/>
    <property type="match status" value="1"/>
</dbReference>
<dbReference type="PANTHER" id="PTHR30612:SF0">
    <property type="entry name" value="CHLOROPLAST PROTEIN-TRANSPORTING ATPASE"/>
    <property type="match status" value="1"/>
</dbReference>
<dbReference type="InterPro" id="IPR000185">
    <property type="entry name" value="SecA"/>
</dbReference>
<dbReference type="NCBIfam" id="NF009538">
    <property type="entry name" value="PRK12904.1"/>
    <property type="match status" value="1"/>
</dbReference>
<dbReference type="InterPro" id="IPR018247">
    <property type="entry name" value="EF_Hand_1_Ca_BS"/>
</dbReference>
<feature type="domain" description="Helicase ATP-binding" evidence="15">
    <location>
        <begin position="87"/>
        <end position="245"/>
    </location>
</feature>
<evidence type="ECO:0000256" key="7">
    <source>
        <dbReference type="ARBA" id="ARBA00022927"/>
    </source>
</evidence>
<keyword evidence="3 12" id="KW-1003">Cell membrane</keyword>
<reference evidence="18 19" key="1">
    <citation type="submission" date="2015-05" db="EMBL/GenBank/DDBJ databases">
        <title>Complete genome sequence of Corynebacterium epidermidicanis DSM 45586, isolated from the skin of a dog suffering from pruritus.</title>
        <authorList>
            <person name="Ruckert C."/>
            <person name="Albersmeier A."/>
            <person name="Winkler A."/>
            <person name="Tauch A."/>
        </authorList>
    </citation>
    <scope>NUCLEOTIDE SEQUENCE [LARGE SCALE GENOMIC DNA]</scope>
    <source>
        <strain evidence="18 19">DSM 45586</strain>
    </source>
</reference>
<dbReference type="GO" id="GO:0005524">
    <property type="term" value="F:ATP binding"/>
    <property type="evidence" value="ECO:0007669"/>
    <property type="project" value="UniProtKB-UniRule"/>
</dbReference>
<feature type="region of interest" description="Disordered" evidence="14">
    <location>
        <begin position="846"/>
        <end position="878"/>
    </location>
</feature>
<dbReference type="PROSITE" id="PS00018">
    <property type="entry name" value="EF_HAND_1"/>
    <property type="match status" value="1"/>
</dbReference>
<dbReference type="HAMAP" id="MF_01382">
    <property type="entry name" value="SecA"/>
    <property type="match status" value="1"/>
</dbReference>
<comment type="subunit">
    <text evidence="12">Monomer and homodimer. Part of the essential Sec protein translocation apparatus which comprises SecA, SecYEG and auxiliary proteins SecDF. Other proteins may also be involved.</text>
</comment>
<dbReference type="EMBL" id="CP011541">
    <property type="protein sequence ID" value="AKK02537.1"/>
    <property type="molecule type" value="Genomic_DNA"/>
</dbReference>
<keyword evidence="10 12" id="KW-0472">Membrane</keyword>
<dbReference type="FunFam" id="1.10.3060.10:FF:000002">
    <property type="entry name" value="Preprotein translocase subunit SecA"/>
    <property type="match status" value="1"/>
</dbReference>
<dbReference type="SUPFAM" id="SSF52540">
    <property type="entry name" value="P-loop containing nucleoside triphosphate hydrolases"/>
    <property type="match status" value="2"/>
</dbReference>
<evidence type="ECO:0000313" key="19">
    <source>
        <dbReference type="Proteomes" id="UP000035368"/>
    </source>
</evidence>
<evidence type="ECO:0000256" key="4">
    <source>
        <dbReference type="ARBA" id="ARBA00022490"/>
    </source>
</evidence>
<evidence type="ECO:0000256" key="14">
    <source>
        <dbReference type="SAM" id="MobiDB-lite"/>
    </source>
</evidence>
<keyword evidence="6 12" id="KW-0067">ATP-binding</keyword>
<dbReference type="GO" id="GO:0017038">
    <property type="term" value="P:protein import"/>
    <property type="evidence" value="ECO:0007669"/>
    <property type="project" value="InterPro"/>
</dbReference>
<comment type="subcellular location">
    <subcellularLocation>
        <location evidence="12">Cell membrane</location>
        <topology evidence="12">Peripheral membrane protein</topology>
        <orientation evidence="12">Cytoplasmic side</orientation>
    </subcellularLocation>
    <subcellularLocation>
        <location evidence="12">Cytoplasm</location>
    </subcellularLocation>
    <text evidence="12">Distribution is 50-50.</text>
</comment>
<organism evidence="18 19">
    <name type="scientific">Corynebacterium epidermidicanis</name>
    <dbReference type="NCBI Taxonomy" id="1050174"/>
    <lineage>
        <taxon>Bacteria</taxon>
        <taxon>Bacillati</taxon>
        <taxon>Actinomycetota</taxon>
        <taxon>Actinomycetes</taxon>
        <taxon>Mycobacteriales</taxon>
        <taxon>Corynebacteriaceae</taxon>
        <taxon>Corynebacterium</taxon>
    </lineage>
</organism>
<dbReference type="Gene3D" id="1.10.3060.10">
    <property type="entry name" value="Helical scaffold and wing domains of SecA"/>
    <property type="match status" value="1"/>
</dbReference>
<evidence type="ECO:0000259" key="16">
    <source>
        <dbReference type="PROSITE" id="PS51194"/>
    </source>
</evidence>
<dbReference type="SMART" id="SM00957">
    <property type="entry name" value="SecA_DEAD"/>
    <property type="match status" value="1"/>
</dbReference>
<dbReference type="GO" id="GO:0065002">
    <property type="term" value="P:intracellular protein transmembrane transport"/>
    <property type="evidence" value="ECO:0007669"/>
    <property type="project" value="UniProtKB-UniRule"/>
</dbReference>
<evidence type="ECO:0000256" key="9">
    <source>
        <dbReference type="ARBA" id="ARBA00023010"/>
    </source>
</evidence>
<dbReference type="InterPro" id="IPR014018">
    <property type="entry name" value="SecA_motor_DEAD"/>
</dbReference>
<dbReference type="Gene3D" id="3.90.1440.10">
    <property type="entry name" value="SecA, preprotein cross-linking domain"/>
    <property type="match status" value="1"/>
</dbReference>
<dbReference type="PROSITE" id="PS51194">
    <property type="entry name" value="HELICASE_CTER"/>
    <property type="match status" value="1"/>
</dbReference>
<evidence type="ECO:0000256" key="10">
    <source>
        <dbReference type="ARBA" id="ARBA00023136"/>
    </source>
</evidence>
<dbReference type="Proteomes" id="UP000035368">
    <property type="component" value="Chromosome"/>
</dbReference>
<comment type="function">
    <text evidence="12">Part of the Sec protein translocase complex. Interacts with the SecYEG preprotein conducting channel. Has a central role in coupling the hydrolysis of ATP to the transfer of proteins into and across the cell membrane, serving as an ATP-driven molecular motor driving the stepwise translocation of polypeptide chains across the membrane.</text>
</comment>
<keyword evidence="4 12" id="KW-0963">Cytoplasm</keyword>
<dbReference type="EC" id="7.4.2.8" evidence="12"/>
<dbReference type="CDD" id="cd17928">
    <property type="entry name" value="DEXDc_SecA"/>
    <property type="match status" value="1"/>
</dbReference>
<dbReference type="Pfam" id="PF21090">
    <property type="entry name" value="P-loop_SecA"/>
    <property type="match status" value="1"/>
</dbReference>
<dbReference type="InterPro" id="IPR011130">
    <property type="entry name" value="SecA_preprotein_X-link_dom"/>
</dbReference>
<dbReference type="GO" id="GO:0005886">
    <property type="term" value="C:plasma membrane"/>
    <property type="evidence" value="ECO:0007669"/>
    <property type="project" value="UniProtKB-SubCell"/>
</dbReference>
<dbReference type="FunFam" id="3.90.1440.10:FF:000002">
    <property type="entry name" value="Protein translocase subunit SecA"/>
    <property type="match status" value="1"/>
</dbReference>
<evidence type="ECO:0000256" key="1">
    <source>
        <dbReference type="ARBA" id="ARBA00007650"/>
    </source>
</evidence>
<dbReference type="NCBIfam" id="TIGR00963">
    <property type="entry name" value="secA"/>
    <property type="match status" value="1"/>
</dbReference>
<feature type="binding site" evidence="12">
    <location>
        <position position="492"/>
    </location>
    <ligand>
        <name>ATP</name>
        <dbReference type="ChEBI" id="CHEBI:30616"/>
    </ligand>
</feature>
<dbReference type="GO" id="GO:0008564">
    <property type="term" value="F:protein-exporting ATPase activity"/>
    <property type="evidence" value="ECO:0007669"/>
    <property type="project" value="UniProtKB-EC"/>
</dbReference>
<feature type="binding site" evidence="12">
    <location>
        <begin position="103"/>
        <end position="107"/>
    </location>
    <ligand>
        <name>ATP</name>
        <dbReference type="ChEBI" id="CHEBI:30616"/>
    </ligand>
</feature>
<dbReference type="InterPro" id="IPR014001">
    <property type="entry name" value="Helicase_ATP-bd"/>
</dbReference>
<dbReference type="InterPro" id="IPR036670">
    <property type="entry name" value="SecA_X-link_sf"/>
</dbReference>
<dbReference type="OrthoDB" id="9805579at2"/>
<dbReference type="FunFam" id="3.40.50.300:FF:000113">
    <property type="entry name" value="Preprotein translocase subunit SecA"/>
    <property type="match status" value="1"/>
</dbReference>
<dbReference type="Pfam" id="PF07516">
    <property type="entry name" value="SecA_SW"/>
    <property type="match status" value="1"/>
</dbReference>
<dbReference type="PROSITE" id="PS01312">
    <property type="entry name" value="SECA"/>
    <property type="match status" value="1"/>
</dbReference>
<evidence type="ECO:0000256" key="11">
    <source>
        <dbReference type="ARBA" id="ARBA00034006"/>
    </source>
</evidence>
<keyword evidence="8 12" id="KW-1278">Translocase</keyword>
<feature type="binding site" evidence="12">
    <location>
        <position position="85"/>
    </location>
    <ligand>
        <name>ATP</name>
        <dbReference type="ChEBI" id="CHEBI:30616"/>
    </ligand>
</feature>
<evidence type="ECO:0000256" key="3">
    <source>
        <dbReference type="ARBA" id="ARBA00022475"/>
    </source>
</evidence>
<dbReference type="PATRIC" id="fig|1050174.4.peg.668"/>
<dbReference type="InterPro" id="IPR036266">
    <property type="entry name" value="SecA_Wing/Scaffold_sf"/>
</dbReference>
<comment type="catalytic activity">
    <reaction evidence="11 12">
        <text>ATP + H2O + cellular proteinSide 1 = ADP + phosphate + cellular proteinSide 2.</text>
        <dbReference type="EC" id="7.4.2.8"/>
    </reaction>
</comment>
<evidence type="ECO:0000259" key="15">
    <source>
        <dbReference type="PROSITE" id="PS51192"/>
    </source>
</evidence>
<dbReference type="InterPro" id="IPR044722">
    <property type="entry name" value="SecA_SF2_C"/>
</dbReference>
<keyword evidence="9 12" id="KW-0811">Translocation</keyword>
<feature type="domain" description="Helicase C-terminal" evidence="16">
    <location>
        <begin position="402"/>
        <end position="619"/>
    </location>
</feature>
<feature type="domain" description="SecA family profile" evidence="17">
    <location>
        <begin position="1"/>
        <end position="614"/>
    </location>
</feature>
<evidence type="ECO:0000256" key="8">
    <source>
        <dbReference type="ARBA" id="ARBA00022967"/>
    </source>
</evidence>
<evidence type="ECO:0000256" key="12">
    <source>
        <dbReference type="HAMAP-Rule" id="MF_01382"/>
    </source>
</evidence>
<dbReference type="InterPro" id="IPR011116">
    <property type="entry name" value="SecA_Wing/Scaffold"/>
</dbReference>
<sequence length="878" mass="98512">MFGFSKILRLGEGRAIKNLQSIADKVIALEDEYAALSDEQLKGKTTEFKERIENGAKLDDLLLEAFATAREASWRVLGQKHYQVQIMGGAALHFGNVAEMRTGEGKTLTCVLPAYLNALEGKGVHVVTVNDYLAKRDAEWMGRVHRFLGLKTDVILSNMTPPQRREAYSADITYGTNNELGFDYLRDNMAHSLDELVQRGHHYAIVDEVDSILIDEARTPLIISGPAGGSTEWYNAFSTIVPRMSRDIHYEVDERKRTVGIREEGVEFVEDQLGISNLYAPEHSQLVSFLTNAIKAKELFTRDKDYIVRNGEVLIVDEFTGRVLDGRRYNEGMHQAIEAKEGVEIKNENQTLATITLQNYFRLYDKLAGMTGTAETEASELHQIYKLNVMPIPTNRPNQREDLNDLIYKTQEAKFAAVVDDIAERVEKGQPVLVGTASVERSEYLSQLLQRRGIKHNVLNAKHHEKEAEIVAQAGLPGAVTVATNMAGRGTDIVLGGNPDILADIYLRERGLDPVETPEEYEAAWDGEIERVKKRSTELAEQVREAGGLYVLGTERHDSRRIDNQLRGRSGRQGDPGTTRFYLSMRDDLMLRFVGPMLENMMNRLDIPDNQPIDAKMVTNSVRSAQTQVESQNFEMRKNVLKYDEVMNEQRKVIYAERRSVLEGADVSAQVQSMIEDTITDYVNGATATGYVEDWDLDKLWNALEALYGPSMSAKSLIDGTQYGAAGELSAKDLRTALIEDAKAIYANIESKVAEVAGDEQMRNIERVAIMNVVDQKWREHLYEMDYLKEGIGLRAMAQRDPLVEYQREGGDMFNAMKDGIKEETVRQLFLLRQQFLPKVEEAGSVDINGDGKLDAADLGAPTGPRPDQLRTSGPEEA</sequence>
<dbReference type="InterPro" id="IPR011115">
    <property type="entry name" value="SecA_DEAD"/>
</dbReference>
<keyword evidence="7 12" id="KW-0653">Protein transport</keyword>
<keyword evidence="19" id="KW-1185">Reference proteome</keyword>
<keyword evidence="5 12" id="KW-0547">Nucleotide-binding</keyword>
<accession>A0A0G3GUH7</accession>
<dbReference type="InterPro" id="IPR027417">
    <property type="entry name" value="P-loop_NTPase"/>
</dbReference>
<evidence type="ECO:0000256" key="6">
    <source>
        <dbReference type="ARBA" id="ARBA00022840"/>
    </source>
</evidence>
<dbReference type="RefSeq" id="WP_047239725.1">
    <property type="nucleotide sequence ID" value="NZ_CP011541.1"/>
</dbReference>
<dbReference type="SUPFAM" id="SSF81767">
    <property type="entry name" value="Pre-protein crosslinking domain of SecA"/>
    <property type="match status" value="1"/>
</dbReference>
<comment type="similarity">
    <text evidence="1 12 13">Belongs to the SecA family.</text>
</comment>
<dbReference type="SMART" id="SM00958">
    <property type="entry name" value="SecA_PP_bind"/>
    <property type="match status" value="1"/>
</dbReference>
<dbReference type="PROSITE" id="PS51192">
    <property type="entry name" value="HELICASE_ATP_BIND_1"/>
    <property type="match status" value="1"/>
</dbReference>
<name>A0A0G3GUH7_9CORY</name>
<protein>
    <recommendedName>
        <fullName evidence="12 13">Protein translocase subunit SecA</fullName>
        <ecNumber evidence="12">7.4.2.8</ecNumber>
    </recommendedName>
</protein>
<dbReference type="AlphaFoldDB" id="A0A0G3GUH7"/>
<dbReference type="InterPro" id="IPR001650">
    <property type="entry name" value="Helicase_C-like"/>
</dbReference>
<keyword evidence="2 12" id="KW-0813">Transport</keyword>
<dbReference type="GO" id="GO:0006605">
    <property type="term" value="P:protein targeting"/>
    <property type="evidence" value="ECO:0007669"/>
    <property type="project" value="UniProtKB-UniRule"/>
</dbReference>
<dbReference type="SUPFAM" id="SSF81886">
    <property type="entry name" value="Helical scaffold and wing domains of SecA"/>
    <property type="match status" value="1"/>
</dbReference>
<dbReference type="Gene3D" id="3.40.50.300">
    <property type="entry name" value="P-loop containing nucleotide triphosphate hydrolases"/>
    <property type="match status" value="2"/>
</dbReference>
<dbReference type="KEGG" id="cei:CEPID_03285"/>
<dbReference type="Pfam" id="PF07517">
    <property type="entry name" value="SecA_DEAD"/>
    <property type="match status" value="1"/>
</dbReference>
<dbReference type="GO" id="GO:0005829">
    <property type="term" value="C:cytosol"/>
    <property type="evidence" value="ECO:0007669"/>
    <property type="project" value="TreeGrafter"/>
</dbReference>
<dbReference type="InterPro" id="IPR020937">
    <property type="entry name" value="SecA_CS"/>
</dbReference>
<dbReference type="PRINTS" id="PR00906">
    <property type="entry name" value="SECA"/>
</dbReference>
<evidence type="ECO:0000256" key="5">
    <source>
        <dbReference type="ARBA" id="ARBA00022741"/>
    </source>
</evidence>
<dbReference type="FunFam" id="3.40.50.300:FF:000334">
    <property type="entry name" value="Protein translocase subunit SecA"/>
    <property type="match status" value="1"/>
</dbReference>
<dbReference type="STRING" id="1050174.CEPID_03285"/>
<dbReference type="CDD" id="cd18803">
    <property type="entry name" value="SF2_C_secA"/>
    <property type="match status" value="1"/>
</dbReference>
<evidence type="ECO:0000259" key="17">
    <source>
        <dbReference type="PROSITE" id="PS51196"/>
    </source>
</evidence>
<dbReference type="GO" id="GO:0043952">
    <property type="term" value="P:protein transport by the Sec complex"/>
    <property type="evidence" value="ECO:0007669"/>
    <property type="project" value="UniProtKB-ARBA"/>
</dbReference>
<dbReference type="Pfam" id="PF01043">
    <property type="entry name" value="SecA_PP_bind"/>
    <property type="match status" value="1"/>
</dbReference>
<evidence type="ECO:0000256" key="2">
    <source>
        <dbReference type="ARBA" id="ARBA00022448"/>
    </source>
</evidence>
<evidence type="ECO:0000313" key="18">
    <source>
        <dbReference type="EMBL" id="AKK02537.1"/>
    </source>
</evidence>
<dbReference type="PANTHER" id="PTHR30612">
    <property type="entry name" value="SECA INNER MEMBRANE COMPONENT OF SEC PROTEIN SECRETION SYSTEM"/>
    <property type="match status" value="1"/>
</dbReference>
<dbReference type="GO" id="GO:0031522">
    <property type="term" value="C:cell envelope Sec protein transport complex"/>
    <property type="evidence" value="ECO:0007669"/>
    <property type="project" value="TreeGrafter"/>
</dbReference>
<evidence type="ECO:0000256" key="13">
    <source>
        <dbReference type="RuleBase" id="RU003874"/>
    </source>
</evidence>